<protein>
    <submittedName>
        <fullName evidence="1">Uncharacterized protein</fullName>
    </submittedName>
</protein>
<dbReference type="EMBL" id="JASMWN010000006">
    <property type="protein sequence ID" value="MDU9004218.1"/>
    <property type="molecule type" value="Genomic_DNA"/>
</dbReference>
<gene>
    <name evidence="1" type="ORF">QO231_10170</name>
</gene>
<evidence type="ECO:0000313" key="2">
    <source>
        <dbReference type="Proteomes" id="UP001255416"/>
    </source>
</evidence>
<comment type="caution">
    <text evidence="1">The sequence shown here is derived from an EMBL/GenBank/DDBJ whole genome shotgun (WGS) entry which is preliminary data.</text>
</comment>
<proteinExistence type="predicted"/>
<organism evidence="1 2">
    <name type="scientific">Sedimentitalea todarodis</name>
    <dbReference type="NCBI Taxonomy" id="1631240"/>
    <lineage>
        <taxon>Bacteria</taxon>
        <taxon>Pseudomonadati</taxon>
        <taxon>Pseudomonadota</taxon>
        <taxon>Alphaproteobacteria</taxon>
        <taxon>Rhodobacterales</taxon>
        <taxon>Paracoccaceae</taxon>
        <taxon>Sedimentitalea</taxon>
    </lineage>
</organism>
<dbReference type="Proteomes" id="UP001255416">
    <property type="component" value="Unassembled WGS sequence"/>
</dbReference>
<accession>A0ABU3VDG3</accession>
<reference evidence="2" key="1">
    <citation type="submission" date="2023-05" db="EMBL/GenBank/DDBJ databases">
        <title>Sedimentitalea sp. nov. JM2-8.</title>
        <authorList>
            <person name="Huang J."/>
        </authorList>
    </citation>
    <scope>NUCLEOTIDE SEQUENCE [LARGE SCALE GENOMIC DNA]</scope>
    <source>
        <strain evidence="2">KHS03</strain>
    </source>
</reference>
<dbReference type="RefSeq" id="WP_316775745.1">
    <property type="nucleotide sequence ID" value="NZ_JASMWN010000006.1"/>
</dbReference>
<keyword evidence="2" id="KW-1185">Reference proteome</keyword>
<sequence length="212" mass="23893">MPSLVITKNDGGPKYQDWDVVSKRRLGQVFTGEKLLTAFGVSGTDPGAIVHTTLQACLDHGYSIWMRYNGEVNDSFAIVDAVTYKGFRSDLDEEWTLSQEERDAEIAANLKKFKVELNYEGIDDSGYQTSIVRNGKKGTLTLLVREDTPAKNPNNKKKTMNVTIPGDFELFDDMALGRKQYLVDMAEDVRNLTTDEDDVDYLLSSLTFRRCL</sequence>
<name>A0ABU3VDG3_9RHOB</name>
<evidence type="ECO:0000313" key="1">
    <source>
        <dbReference type="EMBL" id="MDU9004218.1"/>
    </source>
</evidence>